<dbReference type="Gene3D" id="1.10.45.10">
    <property type="entry name" value="Vanillyl-alcohol Oxidase, Chain A, domain 4"/>
    <property type="match status" value="1"/>
</dbReference>
<dbReference type="InterPro" id="IPR006094">
    <property type="entry name" value="Oxid_FAD_bind_N"/>
</dbReference>
<name>A0A0W0FSE9_MONRR</name>
<dbReference type="GO" id="GO:0071949">
    <property type="term" value="F:FAD binding"/>
    <property type="evidence" value="ECO:0007669"/>
    <property type="project" value="InterPro"/>
</dbReference>
<dbReference type="InterPro" id="IPR016166">
    <property type="entry name" value="FAD-bd_PCMH"/>
</dbReference>
<comment type="subcellular location">
    <subcellularLocation>
        <location evidence="2">Mitochondrion</location>
    </subcellularLocation>
</comment>
<dbReference type="GO" id="GO:0008720">
    <property type="term" value="F:D-lactate dehydrogenase (NAD+) activity"/>
    <property type="evidence" value="ECO:0007669"/>
    <property type="project" value="TreeGrafter"/>
</dbReference>
<evidence type="ECO:0000256" key="1">
    <source>
        <dbReference type="ARBA" id="ARBA00001974"/>
    </source>
</evidence>
<evidence type="ECO:0000313" key="13">
    <source>
        <dbReference type="EMBL" id="KTB39273.1"/>
    </source>
</evidence>
<sequence length="582" mass="63122">MSSLIRVAKPCRAIASTRAVSRSISRGVHRRGMSSVPQAGSPSSSSGKLALAFVASAVAGGTLGYYSLTHESTAKSTHSSSRPVKYGSHADLQHAIQELKTQLGEDVVSTDPETLRVHGYSALRYPATVPHSVVVYPKSTEDVVKIVKVANKYRMPLIAYSGGTSLEGHFRGHEAGSICLDMSGMNRILEIHEEDSDVICQPGIGWMELNEILEEKGIPLFFPLDPGPGATIGGMLSTGCSGTNAVKYGTSRGEWFLNATVVLPSGEVIKTRRRSRKSSAGFDTTKLFIGAEGTLGIVTEVTLRLAPVIPYTVAAVHFPDVRKATKAVIEVLKQGIDVQCVELLDNVFMRAINMHSQTQMPELDSLFFKIPGHSPKAQQESAARIRKIVEKHGGTGFQVAQDDEHAAELWHIRKNAPWSAVALVPGGRALATDVWWVVQLLSIVSPSPNSLPDEYATLNSVPISRLPDLVYETKKDFESVGLVSGMIGHVGDGNFHAMIMWSDDQDLAKMRAAIHRMVERAIALDGTCTGEHGVGIGKKRYLKEELGPGTVELMKTVKRAIDPYALMNPGKLYPEDEDEEEH</sequence>
<dbReference type="GO" id="GO:1903457">
    <property type="term" value="P:lactate catabolic process"/>
    <property type="evidence" value="ECO:0007669"/>
    <property type="project" value="TreeGrafter"/>
</dbReference>
<dbReference type="InterPro" id="IPR004113">
    <property type="entry name" value="FAD-bd_oxidored_4_C"/>
</dbReference>
<feature type="compositionally biased region" description="Low complexity" evidence="11">
    <location>
        <begin position="34"/>
        <end position="44"/>
    </location>
</feature>
<organism evidence="13 14">
    <name type="scientific">Moniliophthora roreri</name>
    <name type="common">Frosty pod rot fungus</name>
    <name type="synonym">Monilia roreri</name>
    <dbReference type="NCBI Taxonomy" id="221103"/>
    <lineage>
        <taxon>Eukaryota</taxon>
        <taxon>Fungi</taxon>
        <taxon>Dikarya</taxon>
        <taxon>Basidiomycota</taxon>
        <taxon>Agaricomycotina</taxon>
        <taxon>Agaricomycetes</taxon>
        <taxon>Agaricomycetidae</taxon>
        <taxon>Agaricales</taxon>
        <taxon>Marasmiineae</taxon>
        <taxon>Marasmiaceae</taxon>
        <taxon>Moniliophthora</taxon>
    </lineage>
</organism>
<dbReference type="PANTHER" id="PTHR11748:SF111">
    <property type="entry name" value="D-LACTATE DEHYDROGENASE, MITOCHONDRIAL-RELATED"/>
    <property type="match status" value="1"/>
</dbReference>
<evidence type="ECO:0000256" key="10">
    <source>
        <dbReference type="ARBA" id="ARBA00051436"/>
    </source>
</evidence>
<dbReference type="InterPro" id="IPR016169">
    <property type="entry name" value="FAD-bd_PCMH_sub2"/>
</dbReference>
<proteinExistence type="inferred from homology"/>
<dbReference type="Proteomes" id="UP000054988">
    <property type="component" value="Unassembled WGS sequence"/>
</dbReference>
<dbReference type="PROSITE" id="PS51387">
    <property type="entry name" value="FAD_PCMH"/>
    <property type="match status" value="1"/>
</dbReference>
<dbReference type="InterPro" id="IPR036318">
    <property type="entry name" value="FAD-bd_PCMH-like_sf"/>
</dbReference>
<dbReference type="Pfam" id="PF02913">
    <property type="entry name" value="FAD-oxidase_C"/>
    <property type="match status" value="2"/>
</dbReference>
<dbReference type="AlphaFoldDB" id="A0A0W0FSE9"/>
<comment type="caution">
    <text evidence="13">The sequence shown here is derived from an EMBL/GenBank/DDBJ whole genome shotgun (WGS) entry which is preliminary data.</text>
</comment>
<dbReference type="FunFam" id="1.10.45.10:FF:000001">
    <property type="entry name" value="D-lactate dehydrogenase mitochondrial"/>
    <property type="match status" value="1"/>
</dbReference>
<evidence type="ECO:0000256" key="9">
    <source>
        <dbReference type="ARBA" id="ARBA00038897"/>
    </source>
</evidence>
<comment type="cofactor">
    <cofactor evidence="1">
        <name>FAD</name>
        <dbReference type="ChEBI" id="CHEBI:57692"/>
    </cofactor>
</comment>
<evidence type="ECO:0000256" key="2">
    <source>
        <dbReference type="ARBA" id="ARBA00004173"/>
    </source>
</evidence>
<evidence type="ECO:0000256" key="8">
    <source>
        <dbReference type="ARBA" id="ARBA00023128"/>
    </source>
</evidence>
<keyword evidence="4" id="KW-0285">Flavoprotein</keyword>
<feature type="domain" description="FAD-binding PCMH-type" evidence="12">
    <location>
        <begin position="127"/>
        <end position="308"/>
    </location>
</feature>
<dbReference type="Pfam" id="PF01565">
    <property type="entry name" value="FAD_binding_4"/>
    <property type="match status" value="1"/>
</dbReference>
<reference evidence="13 14" key="1">
    <citation type="submission" date="2015-12" db="EMBL/GenBank/DDBJ databases">
        <title>Draft genome sequence of Moniliophthora roreri, the causal agent of frosty pod rot of cacao.</title>
        <authorList>
            <person name="Aime M.C."/>
            <person name="Diaz-Valderrama J.R."/>
            <person name="Kijpornyongpan T."/>
            <person name="Phillips-Mora W."/>
        </authorList>
    </citation>
    <scope>NUCLEOTIDE SEQUENCE [LARGE SCALE GENOMIC DNA]</scope>
    <source>
        <strain evidence="13 14">MCA 2952</strain>
    </source>
</reference>
<dbReference type="Gene3D" id="3.30.70.2740">
    <property type="match status" value="1"/>
</dbReference>
<comment type="catalytic activity">
    <reaction evidence="10">
        <text>(R)-lactate + 2 Fe(III)-[cytochrome c] = 2 Fe(II)-[cytochrome c] + pyruvate + 2 H(+)</text>
        <dbReference type="Rhea" id="RHEA:13521"/>
        <dbReference type="Rhea" id="RHEA-COMP:10350"/>
        <dbReference type="Rhea" id="RHEA-COMP:14399"/>
        <dbReference type="ChEBI" id="CHEBI:15361"/>
        <dbReference type="ChEBI" id="CHEBI:15378"/>
        <dbReference type="ChEBI" id="CHEBI:16004"/>
        <dbReference type="ChEBI" id="CHEBI:29033"/>
        <dbReference type="ChEBI" id="CHEBI:29034"/>
        <dbReference type="EC" id="1.1.2.4"/>
    </reaction>
</comment>
<keyword evidence="7" id="KW-0560">Oxidoreductase</keyword>
<dbReference type="EMBL" id="LATX01001693">
    <property type="protein sequence ID" value="KTB39273.1"/>
    <property type="molecule type" value="Genomic_DNA"/>
</dbReference>
<dbReference type="FunFam" id="3.30.465.10:FF:000014">
    <property type="entry name" value="D-lactate dehydrogenase (Cytochrome), putative"/>
    <property type="match status" value="1"/>
</dbReference>
<dbReference type="FunFam" id="3.30.70.2740:FF:000001">
    <property type="entry name" value="D-lactate dehydrogenase mitochondrial"/>
    <property type="match status" value="1"/>
</dbReference>
<dbReference type="SUPFAM" id="SSF56176">
    <property type="entry name" value="FAD-binding/transporter-associated domain-like"/>
    <property type="match status" value="1"/>
</dbReference>
<dbReference type="GO" id="GO:0005739">
    <property type="term" value="C:mitochondrion"/>
    <property type="evidence" value="ECO:0007669"/>
    <property type="project" value="UniProtKB-SubCell"/>
</dbReference>
<evidence type="ECO:0000256" key="11">
    <source>
        <dbReference type="SAM" id="MobiDB-lite"/>
    </source>
</evidence>
<dbReference type="Gene3D" id="3.30.465.10">
    <property type="match status" value="1"/>
</dbReference>
<dbReference type="EC" id="1.1.2.4" evidence="9"/>
<gene>
    <name evidence="13" type="ORF">WG66_8165</name>
</gene>
<comment type="similarity">
    <text evidence="3">Belongs to the FAD-binding oxidoreductase/transferase type 4 family.</text>
</comment>
<evidence type="ECO:0000256" key="5">
    <source>
        <dbReference type="ARBA" id="ARBA00022827"/>
    </source>
</evidence>
<keyword evidence="6" id="KW-0809">Transit peptide</keyword>
<dbReference type="eggNOG" id="KOG1231">
    <property type="taxonomic scope" value="Eukaryota"/>
</dbReference>
<evidence type="ECO:0000256" key="6">
    <source>
        <dbReference type="ARBA" id="ARBA00022946"/>
    </source>
</evidence>
<dbReference type="SUPFAM" id="SSF55103">
    <property type="entry name" value="FAD-linked oxidases, C-terminal domain"/>
    <property type="match status" value="1"/>
</dbReference>
<keyword evidence="8" id="KW-0496">Mitochondrion</keyword>
<evidence type="ECO:0000256" key="3">
    <source>
        <dbReference type="ARBA" id="ARBA00008000"/>
    </source>
</evidence>
<protein>
    <recommendedName>
        <fullName evidence="9">D-lactate dehydrogenase (cytochrome)</fullName>
        <ecNumber evidence="9">1.1.2.4</ecNumber>
    </recommendedName>
</protein>
<feature type="region of interest" description="Disordered" evidence="11">
    <location>
        <begin position="25"/>
        <end position="44"/>
    </location>
</feature>
<accession>A0A0W0FSE9</accession>
<dbReference type="GO" id="GO:0004458">
    <property type="term" value="F:D-lactate dehydrogenase (cytochrome) activity"/>
    <property type="evidence" value="ECO:0007669"/>
    <property type="project" value="UniProtKB-EC"/>
</dbReference>
<evidence type="ECO:0000256" key="7">
    <source>
        <dbReference type="ARBA" id="ARBA00023002"/>
    </source>
</evidence>
<keyword evidence="5" id="KW-0274">FAD</keyword>
<evidence type="ECO:0000256" key="4">
    <source>
        <dbReference type="ARBA" id="ARBA00022630"/>
    </source>
</evidence>
<evidence type="ECO:0000259" key="12">
    <source>
        <dbReference type="PROSITE" id="PS51387"/>
    </source>
</evidence>
<dbReference type="PANTHER" id="PTHR11748">
    <property type="entry name" value="D-LACTATE DEHYDROGENASE"/>
    <property type="match status" value="1"/>
</dbReference>
<dbReference type="InterPro" id="IPR016164">
    <property type="entry name" value="FAD-linked_Oxase-like_C"/>
</dbReference>
<dbReference type="InterPro" id="IPR016171">
    <property type="entry name" value="Vanillyl_alc_oxidase_C-sub2"/>
</dbReference>
<evidence type="ECO:0000313" key="14">
    <source>
        <dbReference type="Proteomes" id="UP000054988"/>
    </source>
</evidence>